<dbReference type="Gene3D" id="2.40.50.460">
    <property type="match status" value="1"/>
</dbReference>
<reference evidence="2" key="1">
    <citation type="submission" date="2019-08" db="EMBL/GenBank/DDBJ databases">
        <authorList>
            <person name="Kucharzyk K."/>
            <person name="Murdoch R.W."/>
            <person name="Higgins S."/>
            <person name="Loffler F."/>
        </authorList>
    </citation>
    <scope>NUCLEOTIDE SEQUENCE</scope>
</reference>
<protein>
    <recommendedName>
        <fullName evidence="1">RecJ OB domain-containing protein</fullName>
    </recommendedName>
</protein>
<dbReference type="InterPro" id="IPR041122">
    <property type="entry name" value="RecJ_OB"/>
</dbReference>
<comment type="caution">
    <text evidence="2">The sequence shown here is derived from an EMBL/GenBank/DDBJ whole genome shotgun (WGS) entry which is preliminary data.</text>
</comment>
<gene>
    <name evidence="2" type="ORF">SDC9_137039</name>
</gene>
<evidence type="ECO:0000259" key="1">
    <source>
        <dbReference type="Pfam" id="PF17768"/>
    </source>
</evidence>
<dbReference type="AlphaFoldDB" id="A0A645DKE9"/>
<dbReference type="EMBL" id="VSSQ01037284">
    <property type="protein sequence ID" value="MPM89924.1"/>
    <property type="molecule type" value="Genomic_DNA"/>
</dbReference>
<feature type="domain" description="RecJ OB" evidence="1">
    <location>
        <begin position="1"/>
        <end position="77"/>
    </location>
</feature>
<name>A0A645DKE9_9ZZZZ</name>
<dbReference type="Pfam" id="PF17768">
    <property type="entry name" value="RecJ_OB"/>
    <property type="match status" value="1"/>
</dbReference>
<evidence type="ECO:0000313" key="2">
    <source>
        <dbReference type="EMBL" id="MPM89924.1"/>
    </source>
</evidence>
<sequence length="83" mass="9310">MGNPCPLLFCERQGDEQVIPLGKTGIHAKIQCGSESLVAFNSVEMLQSIPSSKIEGWVYHPSINYWRGQAHLQFMLDYIVVDS</sequence>
<accession>A0A645DKE9</accession>
<organism evidence="2">
    <name type="scientific">bioreactor metagenome</name>
    <dbReference type="NCBI Taxonomy" id="1076179"/>
    <lineage>
        <taxon>unclassified sequences</taxon>
        <taxon>metagenomes</taxon>
        <taxon>ecological metagenomes</taxon>
    </lineage>
</organism>
<proteinExistence type="predicted"/>